<accession>A0A382TN29</accession>
<dbReference type="EMBL" id="UINC01137533">
    <property type="protein sequence ID" value="SVD22927.1"/>
    <property type="molecule type" value="Genomic_DNA"/>
</dbReference>
<evidence type="ECO:0000313" key="1">
    <source>
        <dbReference type="EMBL" id="SVD22927.1"/>
    </source>
</evidence>
<sequence length="57" mass="6924">MRTRYQYVESGETLIQITYGNTEDFESTFDDEEIDGWWWIPYFSLEDVLPECERVGY</sequence>
<name>A0A382TN29_9ZZZZ</name>
<organism evidence="1">
    <name type="scientific">marine metagenome</name>
    <dbReference type="NCBI Taxonomy" id="408172"/>
    <lineage>
        <taxon>unclassified sequences</taxon>
        <taxon>metagenomes</taxon>
        <taxon>ecological metagenomes</taxon>
    </lineage>
</organism>
<proteinExistence type="predicted"/>
<reference evidence="1" key="1">
    <citation type="submission" date="2018-05" db="EMBL/GenBank/DDBJ databases">
        <authorList>
            <person name="Lanie J.A."/>
            <person name="Ng W.-L."/>
            <person name="Kazmierczak K.M."/>
            <person name="Andrzejewski T.M."/>
            <person name="Davidsen T.M."/>
            <person name="Wayne K.J."/>
            <person name="Tettelin H."/>
            <person name="Glass J.I."/>
            <person name="Rusch D."/>
            <person name="Podicherti R."/>
            <person name="Tsui H.-C.T."/>
            <person name="Winkler M.E."/>
        </authorList>
    </citation>
    <scope>NUCLEOTIDE SEQUENCE</scope>
</reference>
<dbReference type="AlphaFoldDB" id="A0A382TN29"/>
<gene>
    <name evidence="1" type="ORF">METZ01_LOCUS375781</name>
</gene>
<protein>
    <submittedName>
        <fullName evidence="1">Uncharacterized protein</fullName>
    </submittedName>
</protein>